<dbReference type="Pfam" id="PF01966">
    <property type="entry name" value="HD"/>
    <property type="match status" value="1"/>
</dbReference>
<reference evidence="2 3" key="1">
    <citation type="submission" date="2021-03" db="EMBL/GenBank/DDBJ databases">
        <title>Sequencing the genomes of 1000 actinobacteria strains.</title>
        <authorList>
            <person name="Klenk H.-P."/>
        </authorList>
    </citation>
    <scope>NUCLEOTIDE SEQUENCE [LARGE SCALE GENOMIC DNA]</scope>
    <source>
        <strain evidence="2 3">DSM 45510</strain>
    </source>
</reference>
<dbReference type="Gene3D" id="1.10.3210.10">
    <property type="entry name" value="Hypothetical protein af1432"/>
    <property type="match status" value="1"/>
</dbReference>
<dbReference type="EMBL" id="JAGGMS010000001">
    <property type="protein sequence ID" value="MBP2183992.1"/>
    <property type="molecule type" value="Genomic_DNA"/>
</dbReference>
<comment type="caution">
    <text evidence="2">The sequence shown here is derived from an EMBL/GenBank/DDBJ whole genome shotgun (WGS) entry which is preliminary data.</text>
</comment>
<proteinExistence type="predicted"/>
<keyword evidence="3" id="KW-1185">Reference proteome</keyword>
<dbReference type="PANTHER" id="PTHR35569">
    <property type="entry name" value="CYANAMIDE HYDRATASE DDI2-RELATED"/>
    <property type="match status" value="1"/>
</dbReference>
<evidence type="ECO:0000259" key="1">
    <source>
        <dbReference type="Pfam" id="PF01966"/>
    </source>
</evidence>
<name>A0ABS4PX39_9PSEU</name>
<dbReference type="SUPFAM" id="SSF109604">
    <property type="entry name" value="HD-domain/PDEase-like"/>
    <property type="match status" value="1"/>
</dbReference>
<evidence type="ECO:0000313" key="2">
    <source>
        <dbReference type="EMBL" id="MBP2183992.1"/>
    </source>
</evidence>
<gene>
    <name evidence="2" type="ORF">JOM49_005518</name>
</gene>
<protein>
    <recommendedName>
        <fullName evidence="1">HD domain-containing protein</fullName>
    </recommendedName>
</protein>
<dbReference type="RefSeq" id="WP_209667068.1">
    <property type="nucleotide sequence ID" value="NZ_JAGGMS010000001.1"/>
</dbReference>
<dbReference type="InterPro" id="IPR003607">
    <property type="entry name" value="HD/PDEase_dom"/>
</dbReference>
<dbReference type="PANTHER" id="PTHR35569:SF1">
    <property type="entry name" value="CYANAMIDE HYDRATASE DDI2-RELATED"/>
    <property type="match status" value="1"/>
</dbReference>
<dbReference type="Proteomes" id="UP000741013">
    <property type="component" value="Unassembled WGS sequence"/>
</dbReference>
<evidence type="ECO:0000313" key="3">
    <source>
        <dbReference type="Proteomes" id="UP000741013"/>
    </source>
</evidence>
<dbReference type="PROSITE" id="PS51318">
    <property type="entry name" value="TAT"/>
    <property type="match status" value="1"/>
</dbReference>
<dbReference type="CDD" id="cd00077">
    <property type="entry name" value="HDc"/>
    <property type="match status" value="1"/>
</dbReference>
<sequence>MPSPVSRRTALVTGLAGGAVALTGSPSAARPAPSVRADLSFPTTRLAREARNLAHRTQETYLFNHSMRSFLFAREAAAQEGRKPGRDYDAELTFLICVLHDMGLTASAASDQRFEVAGADLAAEFLEQRGVTDGRVDVVWDAIAQHTTPSFHSSPVFQRRRAPEIGIATGGIGIDVLGGPGALPPGYADRVHAAYPRLGGARPLTDAVVAHAMGSPRKAPPMTLPGEVLHQRHPSLPYQTWEMSLDAAGWGD</sequence>
<organism evidence="2 3">
    <name type="scientific">Amycolatopsis magusensis</name>
    <dbReference type="NCBI Taxonomy" id="882444"/>
    <lineage>
        <taxon>Bacteria</taxon>
        <taxon>Bacillati</taxon>
        <taxon>Actinomycetota</taxon>
        <taxon>Actinomycetes</taxon>
        <taxon>Pseudonocardiales</taxon>
        <taxon>Pseudonocardiaceae</taxon>
        <taxon>Amycolatopsis</taxon>
    </lineage>
</organism>
<accession>A0ABS4PX39</accession>
<dbReference type="InterPro" id="IPR006311">
    <property type="entry name" value="TAT_signal"/>
</dbReference>
<feature type="domain" description="HD" evidence="1">
    <location>
        <begin position="63"/>
        <end position="151"/>
    </location>
</feature>
<dbReference type="InterPro" id="IPR006674">
    <property type="entry name" value="HD_domain"/>
</dbReference>